<dbReference type="KEGG" id="tmc:LMI_0123"/>
<reference evidence="4" key="1">
    <citation type="submission" date="2014-09" db="EMBL/GenBank/DDBJ databases">
        <authorList>
            <person name="Gomez-Valero L."/>
        </authorList>
    </citation>
    <scope>NUCLEOTIDE SEQUENCE [LARGE SCALE GENOMIC DNA]</scope>
    <source>
        <strain evidence="4">ATCC33218</strain>
    </source>
</reference>
<proteinExistence type="predicted"/>
<dbReference type="AlphaFoldDB" id="A0A098GC00"/>
<evidence type="ECO:0000313" key="2">
    <source>
        <dbReference type="EMBL" id="CEG59490.1"/>
    </source>
</evidence>
<name>A0A098GC00_LEGMI</name>
<dbReference type="Proteomes" id="UP000032414">
    <property type="component" value="Chromosome I"/>
</dbReference>
<evidence type="ECO:0000256" key="1">
    <source>
        <dbReference type="SAM" id="MobiDB-lite"/>
    </source>
</evidence>
<dbReference type="HOGENOM" id="CLU_658768_0_0_6"/>
<gene>
    <name evidence="2" type="ORF">LMI_0123</name>
    <name evidence="3" type="ORF">SAMN02982997_00358</name>
</gene>
<feature type="compositionally biased region" description="Basic and acidic residues" evidence="1">
    <location>
        <begin position="403"/>
        <end position="417"/>
    </location>
</feature>
<keyword evidence="5" id="KW-1185">Reference proteome</keyword>
<reference evidence="2" key="2">
    <citation type="submission" date="2014-09" db="EMBL/GenBank/DDBJ databases">
        <authorList>
            <person name="GOMEZ-VALERO Laura"/>
        </authorList>
    </citation>
    <scope>NUCLEOTIDE SEQUENCE</scope>
    <source>
        <strain evidence="2">ATCC33218</strain>
    </source>
</reference>
<dbReference type="OrthoDB" id="5641125at2"/>
<feature type="region of interest" description="Disordered" evidence="1">
    <location>
        <begin position="297"/>
        <end position="417"/>
    </location>
</feature>
<feature type="compositionally biased region" description="Acidic residues" evidence="1">
    <location>
        <begin position="389"/>
        <end position="402"/>
    </location>
</feature>
<dbReference type="EMBL" id="FMVN01000002">
    <property type="protein sequence ID" value="SCX91417.1"/>
    <property type="molecule type" value="Genomic_DNA"/>
</dbReference>
<evidence type="ECO:0000313" key="3">
    <source>
        <dbReference type="EMBL" id="SCX91417.1"/>
    </source>
</evidence>
<dbReference type="Proteomes" id="UP000182998">
    <property type="component" value="Unassembled WGS sequence"/>
</dbReference>
<dbReference type="PATRIC" id="fig|451.8.peg.1093"/>
<sequence>MTIFLDIAKYFLIDHIKKEKERAEGLNKSWLWSKTRDVQHSKTKINYGIELYKAIFKLTDKANDKETLDAIVDLIREYQELAKKLCDQTGHSLGEFNAAMEGAVSLVMGIHHIFKTNQFAYNVQPQLDPSADPVFDILIQSPSTRYADPLDKILYYAVFYYVKKYQEPKSLTWFGATMRSIFSTTQVSKEKADLVQNTIAALKVALKGTERNRVLHRESRKETTLMCLGAILGENTRVCQTHPFRSTLSPFGATIGGWLDLKLQWECAPGDLKEIMEGARNEILAMGIPEVIIALSEEEPIDGRKETEEDSIDMSSSSAEDQPSSPTEDKKGKKRVTVDKGGPSASKQTEKDGLSEELVHSKSKRQSKTISLSKGSAMFAREQTRELDDGFEEEDEQLDSEDERLQKEKEGSLSKVV</sequence>
<evidence type="ECO:0000313" key="4">
    <source>
        <dbReference type="Proteomes" id="UP000032414"/>
    </source>
</evidence>
<dbReference type="RefSeq" id="WP_045098067.1">
    <property type="nucleotide sequence ID" value="NZ_CP020614.1"/>
</dbReference>
<protein>
    <submittedName>
        <fullName evidence="2">Uncharacterized protein</fullName>
    </submittedName>
</protein>
<feature type="compositionally biased region" description="Low complexity" evidence="1">
    <location>
        <begin position="315"/>
        <end position="325"/>
    </location>
</feature>
<dbReference type="EMBL" id="LN614830">
    <property type="protein sequence ID" value="CEG59490.1"/>
    <property type="molecule type" value="Genomic_DNA"/>
</dbReference>
<feature type="compositionally biased region" description="Basic and acidic residues" evidence="1">
    <location>
        <begin position="348"/>
        <end position="360"/>
    </location>
</feature>
<evidence type="ECO:0000313" key="5">
    <source>
        <dbReference type="Proteomes" id="UP000182998"/>
    </source>
</evidence>
<accession>A0A098GC00</accession>
<organism evidence="2 4">
    <name type="scientific">Legionella micdadei</name>
    <name type="common">Tatlockia micdadei</name>
    <dbReference type="NCBI Taxonomy" id="451"/>
    <lineage>
        <taxon>Bacteria</taxon>
        <taxon>Pseudomonadati</taxon>
        <taxon>Pseudomonadota</taxon>
        <taxon>Gammaproteobacteria</taxon>
        <taxon>Legionellales</taxon>
        <taxon>Legionellaceae</taxon>
        <taxon>Legionella</taxon>
    </lineage>
</organism>
<reference evidence="3 5" key="3">
    <citation type="submission" date="2016-10" db="EMBL/GenBank/DDBJ databases">
        <authorList>
            <person name="Varghese N."/>
            <person name="Submissions S."/>
        </authorList>
    </citation>
    <scope>NUCLEOTIDE SEQUENCE [LARGE SCALE GENOMIC DNA]</scope>
    <source>
        <strain evidence="3 5">ATCC 33218</strain>
    </source>
</reference>